<evidence type="ECO:0008006" key="5">
    <source>
        <dbReference type="Google" id="ProtNLM"/>
    </source>
</evidence>
<organism evidence="3 4">
    <name type="scientific">Viridothelium virens</name>
    <name type="common">Speckled blister lichen</name>
    <name type="synonym">Trypethelium virens</name>
    <dbReference type="NCBI Taxonomy" id="1048519"/>
    <lineage>
        <taxon>Eukaryota</taxon>
        <taxon>Fungi</taxon>
        <taxon>Dikarya</taxon>
        <taxon>Ascomycota</taxon>
        <taxon>Pezizomycotina</taxon>
        <taxon>Dothideomycetes</taxon>
        <taxon>Dothideomycetes incertae sedis</taxon>
        <taxon>Trypetheliales</taxon>
        <taxon>Trypetheliaceae</taxon>
        <taxon>Viridothelium</taxon>
    </lineage>
</organism>
<evidence type="ECO:0000313" key="3">
    <source>
        <dbReference type="EMBL" id="KAF2232246.1"/>
    </source>
</evidence>
<dbReference type="EMBL" id="ML991817">
    <property type="protein sequence ID" value="KAF2232246.1"/>
    <property type="molecule type" value="Genomic_DNA"/>
</dbReference>
<keyword evidence="2" id="KW-1133">Transmembrane helix</keyword>
<accession>A0A6A6H2D6</accession>
<feature type="transmembrane region" description="Helical" evidence="2">
    <location>
        <begin position="9"/>
        <end position="26"/>
    </location>
</feature>
<proteinExistence type="predicted"/>
<protein>
    <recommendedName>
        <fullName evidence="5">Calcofluor white hypersensitive protein</fullName>
    </recommendedName>
</protein>
<keyword evidence="2" id="KW-0472">Membrane</keyword>
<evidence type="ECO:0000256" key="1">
    <source>
        <dbReference type="SAM" id="MobiDB-lite"/>
    </source>
</evidence>
<sequence length="147" mass="15556">MASRGGSNLFLYGGLAAAGGVGYYFYQAGGDPKVAQNKAEHDAARVSSAIKGELPGKEKEAKTEGKVLGAEAGAKFDQTIDSAKQEYNKVDSKLQTYRKDAEKKIDQYSKETKDSASSAVNSFDKTVEDKAAKAKSGLSSWFGGGNK</sequence>
<dbReference type="AlphaFoldDB" id="A0A6A6H2D6"/>
<dbReference type="Proteomes" id="UP000800092">
    <property type="component" value="Unassembled WGS sequence"/>
</dbReference>
<name>A0A6A6H2D6_VIRVR</name>
<feature type="compositionally biased region" description="Polar residues" evidence="1">
    <location>
        <begin position="115"/>
        <end position="124"/>
    </location>
</feature>
<keyword evidence="4" id="KW-1185">Reference proteome</keyword>
<feature type="region of interest" description="Disordered" evidence="1">
    <location>
        <begin position="106"/>
        <end position="126"/>
    </location>
</feature>
<dbReference type="OrthoDB" id="5355126at2759"/>
<gene>
    <name evidence="3" type="ORF">EV356DRAFT_517549</name>
</gene>
<reference evidence="3" key="1">
    <citation type="journal article" date="2020" name="Stud. Mycol.">
        <title>101 Dothideomycetes genomes: a test case for predicting lifestyles and emergence of pathogens.</title>
        <authorList>
            <person name="Haridas S."/>
            <person name="Albert R."/>
            <person name="Binder M."/>
            <person name="Bloem J."/>
            <person name="Labutti K."/>
            <person name="Salamov A."/>
            <person name="Andreopoulos B."/>
            <person name="Baker S."/>
            <person name="Barry K."/>
            <person name="Bills G."/>
            <person name="Bluhm B."/>
            <person name="Cannon C."/>
            <person name="Castanera R."/>
            <person name="Culley D."/>
            <person name="Daum C."/>
            <person name="Ezra D."/>
            <person name="Gonzalez J."/>
            <person name="Henrissat B."/>
            <person name="Kuo A."/>
            <person name="Liang C."/>
            <person name="Lipzen A."/>
            <person name="Lutzoni F."/>
            <person name="Magnuson J."/>
            <person name="Mondo S."/>
            <person name="Nolan M."/>
            <person name="Ohm R."/>
            <person name="Pangilinan J."/>
            <person name="Park H.-J."/>
            <person name="Ramirez L."/>
            <person name="Alfaro M."/>
            <person name="Sun H."/>
            <person name="Tritt A."/>
            <person name="Yoshinaga Y."/>
            <person name="Zwiers L.-H."/>
            <person name="Turgeon B."/>
            <person name="Goodwin S."/>
            <person name="Spatafora J."/>
            <person name="Crous P."/>
            <person name="Grigoriev I."/>
        </authorList>
    </citation>
    <scope>NUCLEOTIDE SEQUENCE</scope>
    <source>
        <strain evidence="3">Tuck. ex Michener</strain>
    </source>
</reference>
<evidence type="ECO:0000256" key="2">
    <source>
        <dbReference type="SAM" id="Phobius"/>
    </source>
</evidence>
<keyword evidence="2" id="KW-0812">Transmembrane</keyword>
<evidence type="ECO:0000313" key="4">
    <source>
        <dbReference type="Proteomes" id="UP000800092"/>
    </source>
</evidence>